<dbReference type="SMART" id="SM00348">
    <property type="entry name" value="IRF"/>
    <property type="match status" value="1"/>
</dbReference>
<dbReference type="InterPro" id="IPR019471">
    <property type="entry name" value="Interferon_reg_factor-3"/>
</dbReference>
<dbReference type="SUPFAM" id="SSF46785">
    <property type="entry name" value="Winged helix' DNA-binding domain"/>
    <property type="match status" value="1"/>
</dbReference>
<feature type="domain" description="IRF tryptophan pentad repeat" evidence="7">
    <location>
        <begin position="17"/>
        <end position="124"/>
    </location>
</feature>
<dbReference type="Proteomes" id="UP001195483">
    <property type="component" value="Unassembled WGS sequence"/>
</dbReference>
<dbReference type="SMART" id="SM01243">
    <property type="entry name" value="IRF-3"/>
    <property type="match status" value="1"/>
</dbReference>
<evidence type="ECO:0000256" key="2">
    <source>
        <dbReference type="ARBA" id="ARBA00023015"/>
    </source>
</evidence>
<dbReference type="GO" id="GO:0002376">
    <property type="term" value="P:immune system process"/>
    <property type="evidence" value="ECO:0007669"/>
    <property type="project" value="TreeGrafter"/>
</dbReference>
<dbReference type="GO" id="GO:0005634">
    <property type="term" value="C:nucleus"/>
    <property type="evidence" value="ECO:0007669"/>
    <property type="project" value="UniProtKB-SubCell"/>
</dbReference>
<evidence type="ECO:0000313" key="8">
    <source>
        <dbReference type="EMBL" id="KAK3581145.1"/>
    </source>
</evidence>
<dbReference type="PANTHER" id="PTHR11949:SF53">
    <property type="entry name" value="IRF TRYPTOPHAN PENTAD REPEAT DOMAIN-CONTAINING PROTEIN"/>
    <property type="match status" value="1"/>
</dbReference>
<evidence type="ECO:0000313" key="9">
    <source>
        <dbReference type="Proteomes" id="UP001195483"/>
    </source>
</evidence>
<dbReference type="GO" id="GO:0000981">
    <property type="term" value="F:DNA-binding transcription factor activity, RNA polymerase II-specific"/>
    <property type="evidence" value="ECO:0007669"/>
    <property type="project" value="TreeGrafter"/>
</dbReference>
<name>A0AAE0VLJ1_9BIVA</name>
<evidence type="ECO:0000259" key="7">
    <source>
        <dbReference type="PROSITE" id="PS51507"/>
    </source>
</evidence>
<evidence type="ECO:0000256" key="1">
    <source>
        <dbReference type="ARBA" id="ARBA00004123"/>
    </source>
</evidence>
<keyword evidence="6" id="KW-0539">Nucleus</keyword>
<dbReference type="Pfam" id="PF00605">
    <property type="entry name" value="IRF"/>
    <property type="match status" value="1"/>
</dbReference>
<reference evidence="8" key="3">
    <citation type="submission" date="2023-05" db="EMBL/GenBank/DDBJ databases">
        <authorList>
            <person name="Smith C.H."/>
        </authorList>
    </citation>
    <scope>NUCLEOTIDE SEQUENCE</scope>
    <source>
        <strain evidence="8">CHS0354</strain>
        <tissue evidence="8">Mantle</tissue>
    </source>
</reference>
<dbReference type="GO" id="GO:0045944">
    <property type="term" value="P:positive regulation of transcription by RNA polymerase II"/>
    <property type="evidence" value="ECO:0007669"/>
    <property type="project" value="UniProtKB-ARBA"/>
</dbReference>
<comment type="subcellular location">
    <subcellularLocation>
        <location evidence="1">Nucleus</location>
    </subcellularLocation>
</comment>
<dbReference type="GO" id="GO:0000978">
    <property type="term" value="F:RNA polymerase II cis-regulatory region sequence-specific DNA binding"/>
    <property type="evidence" value="ECO:0007669"/>
    <property type="project" value="TreeGrafter"/>
</dbReference>
<dbReference type="PRINTS" id="PR00267">
    <property type="entry name" value="INTFRNREGFCT"/>
</dbReference>
<dbReference type="FunFam" id="1.10.10.10:FF:000041">
    <property type="entry name" value="Interferon regulatory factor 4"/>
    <property type="match status" value="1"/>
</dbReference>
<organism evidence="8 9">
    <name type="scientific">Potamilus streckersoni</name>
    <dbReference type="NCBI Taxonomy" id="2493646"/>
    <lineage>
        <taxon>Eukaryota</taxon>
        <taxon>Metazoa</taxon>
        <taxon>Spiralia</taxon>
        <taxon>Lophotrochozoa</taxon>
        <taxon>Mollusca</taxon>
        <taxon>Bivalvia</taxon>
        <taxon>Autobranchia</taxon>
        <taxon>Heteroconchia</taxon>
        <taxon>Palaeoheterodonta</taxon>
        <taxon>Unionida</taxon>
        <taxon>Unionoidea</taxon>
        <taxon>Unionidae</taxon>
        <taxon>Ambleminae</taxon>
        <taxon>Lampsilini</taxon>
        <taxon>Potamilus</taxon>
    </lineage>
</organism>
<dbReference type="Gene3D" id="2.60.200.10">
    <property type="match status" value="1"/>
</dbReference>
<reference evidence="8" key="2">
    <citation type="journal article" date="2021" name="Genome Biol. Evol.">
        <title>Developing a high-quality reference genome for a parasitic bivalve with doubly uniparental inheritance (Bivalvia: Unionida).</title>
        <authorList>
            <person name="Smith C.H."/>
        </authorList>
    </citation>
    <scope>NUCLEOTIDE SEQUENCE</scope>
    <source>
        <strain evidence="8">CHS0354</strain>
        <tissue evidence="8">Mantle</tissue>
    </source>
</reference>
<dbReference type="CDD" id="cd00103">
    <property type="entry name" value="IRF"/>
    <property type="match status" value="1"/>
</dbReference>
<dbReference type="InterPro" id="IPR036388">
    <property type="entry name" value="WH-like_DNA-bd_sf"/>
</dbReference>
<dbReference type="InterPro" id="IPR019817">
    <property type="entry name" value="Interferon_reg_fac_CS"/>
</dbReference>
<dbReference type="InterPro" id="IPR008984">
    <property type="entry name" value="SMAD_FHA_dom_sf"/>
</dbReference>
<evidence type="ECO:0000256" key="4">
    <source>
        <dbReference type="ARBA" id="ARBA00023159"/>
    </source>
</evidence>
<evidence type="ECO:0000256" key="5">
    <source>
        <dbReference type="ARBA" id="ARBA00023163"/>
    </source>
</evidence>
<dbReference type="Pfam" id="PF10401">
    <property type="entry name" value="IRF-3"/>
    <property type="match status" value="1"/>
</dbReference>
<keyword evidence="5" id="KW-0804">Transcription</keyword>
<dbReference type="InterPro" id="IPR001346">
    <property type="entry name" value="Interferon_reg_fact_DNA-bd_dom"/>
</dbReference>
<keyword evidence="3" id="KW-0238">DNA-binding</keyword>
<protein>
    <recommendedName>
        <fullName evidence="7">IRF tryptophan pentad repeat domain-containing protein</fullName>
    </recommendedName>
</protein>
<keyword evidence="2" id="KW-0805">Transcription regulation</keyword>
<gene>
    <name evidence="8" type="ORF">CHS0354_024676</name>
</gene>
<dbReference type="InterPro" id="IPR036390">
    <property type="entry name" value="WH_DNA-bd_sf"/>
</dbReference>
<proteinExistence type="predicted"/>
<dbReference type="InterPro" id="IPR017855">
    <property type="entry name" value="SMAD-like_dom_sf"/>
</dbReference>
<dbReference type="PROSITE" id="PS00601">
    <property type="entry name" value="IRF_1"/>
    <property type="match status" value="1"/>
</dbReference>
<keyword evidence="9" id="KW-1185">Reference proteome</keyword>
<dbReference type="PROSITE" id="PS51507">
    <property type="entry name" value="IRF_2"/>
    <property type="match status" value="1"/>
</dbReference>
<dbReference type="PANTHER" id="PTHR11949">
    <property type="entry name" value="INTERFERON REGULATORY FACTOR"/>
    <property type="match status" value="1"/>
</dbReference>
<dbReference type="Gene3D" id="1.10.10.10">
    <property type="entry name" value="Winged helix-like DNA-binding domain superfamily/Winged helix DNA-binding domain"/>
    <property type="match status" value="1"/>
</dbReference>
<keyword evidence="4" id="KW-0010">Activator</keyword>
<sequence length="491" mass="56371">MREHHNSSMTYTDHHSRQRMIPWLESRIESGEIPGLNWINKQEKTFRVPWKHVGNRDWSEADSMIFKEWAVHTGRYREGVDKADWPTWKTRFRCALNRLPNIQEVKDLNRLDGNDPYKVYRFVNSRVEEPHVSNGFGHQVEPESRPVIINREIKHEPCEVVIQQEIPPDLNNIDSGDLIHVRSGSMPDDFRLSTSISDMDTSEKSLSPESDIEIALPHHQEMNSIERIAAKSFSDIGADIPQELSTISSSTSLASNGDDNSLYLSAHYRNQVIFEHECKRPDGCRVFHDSGQDLNGQLPQEVNEGMFGPPNAEQICLPECNTPNVAQNHSTQMLLKVADRGLLLRIEGNDIVATRKCRCAIFVSSPSIDSRKTFKLVRDQPVKIYDYENYFLPAFQRYLQKANEVKPSTDVVISFGQKFDLLTEDRANLLISLTVYHTKAHRQLTTVSCHSPITPTIEVSKSDEYDKYLDDMKRVTLYEHTQPHLPTNGYN</sequence>
<accession>A0AAE0VLJ1</accession>
<evidence type="ECO:0000256" key="6">
    <source>
        <dbReference type="ARBA" id="ARBA00023242"/>
    </source>
</evidence>
<dbReference type="AlphaFoldDB" id="A0AAE0VLJ1"/>
<dbReference type="SUPFAM" id="SSF49879">
    <property type="entry name" value="SMAD/FHA domain"/>
    <property type="match status" value="1"/>
</dbReference>
<comment type="caution">
    <text evidence="8">The sequence shown here is derived from an EMBL/GenBank/DDBJ whole genome shotgun (WGS) entry which is preliminary data.</text>
</comment>
<dbReference type="EMBL" id="JAEAOA010001462">
    <property type="protein sequence ID" value="KAK3581145.1"/>
    <property type="molecule type" value="Genomic_DNA"/>
</dbReference>
<reference evidence="8" key="1">
    <citation type="journal article" date="2021" name="Genome Biol. Evol.">
        <title>A High-Quality Reference Genome for a Parasitic Bivalve with Doubly Uniparental Inheritance (Bivalvia: Unionida).</title>
        <authorList>
            <person name="Smith C.H."/>
        </authorList>
    </citation>
    <scope>NUCLEOTIDE SEQUENCE</scope>
    <source>
        <strain evidence="8">CHS0354</strain>
    </source>
</reference>
<evidence type="ECO:0000256" key="3">
    <source>
        <dbReference type="ARBA" id="ARBA00023125"/>
    </source>
</evidence>